<dbReference type="Pfam" id="PF04794">
    <property type="entry name" value="YdjC"/>
    <property type="match status" value="1"/>
</dbReference>
<keyword evidence="2" id="KW-0479">Metal-binding</keyword>
<evidence type="ECO:0000313" key="7">
    <source>
        <dbReference type="Proteomes" id="UP000618579"/>
    </source>
</evidence>
<evidence type="ECO:0000313" key="6">
    <source>
        <dbReference type="EMBL" id="NOV02148.1"/>
    </source>
</evidence>
<dbReference type="InterPro" id="IPR006879">
    <property type="entry name" value="YdjC-like"/>
</dbReference>
<dbReference type="InterPro" id="IPR011330">
    <property type="entry name" value="Glyco_hydro/deAcase_b/a-brl"/>
</dbReference>
<sequence length="351" mass="39528">MMKYVIINADDFGISPSVNKGIIEAFQAGGITSTSLMVNMPGFEEAIHLARMHPGLGVGLHFNLTYGRPVSSPGKIPSLVRQDGSFHPVNSACTREESDIETELNAQWHRFLATGLRPTHVDSHHHIHQNFPAVFRAMSHLAVKENIPMRRSQTPHEDIHPSPLMTDHVLLDTYDKHDGLHQLLQYLHQLPEGTTEVMCHPGYIDDTLRNISVWIEPRKAEMTVFRDPMVKTTYEALGIQPIHFGMLSSIGLVDALGSLESTNPIDVPESLASLDFAAQQPPIAVRKRKRKPRLRALKSKRRGLRIVSLKKKATRLKSKSKLRTTRIKVKKTKKRATPINKVKPLLTFTRK</sequence>
<comment type="cofactor">
    <cofactor evidence="1">
        <name>Mg(2+)</name>
        <dbReference type="ChEBI" id="CHEBI:18420"/>
    </cofactor>
</comment>
<evidence type="ECO:0000256" key="5">
    <source>
        <dbReference type="ARBA" id="ARBA00023277"/>
    </source>
</evidence>
<keyword evidence="3" id="KW-0378">Hydrolase</keyword>
<dbReference type="RefSeq" id="WP_171684981.1">
    <property type="nucleotide sequence ID" value="NZ_WHNZ01000042.1"/>
</dbReference>
<dbReference type="PANTHER" id="PTHR31609">
    <property type="entry name" value="YDJC DEACETYLASE FAMILY MEMBER"/>
    <property type="match status" value="1"/>
</dbReference>
<keyword evidence="4" id="KW-0460">Magnesium</keyword>
<dbReference type="PANTHER" id="PTHR31609:SF1">
    <property type="entry name" value="CARBOHYDRATE DEACETYLASE"/>
    <property type="match status" value="1"/>
</dbReference>
<evidence type="ECO:0000256" key="3">
    <source>
        <dbReference type="ARBA" id="ARBA00022801"/>
    </source>
</evidence>
<evidence type="ECO:0000256" key="1">
    <source>
        <dbReference type="ARBA" id="ARBA00001946"/>
    </source>
</evidence>
<keyword evidence="5" id="KW-0119">Carbohydrate metabolism</keyword>
<evidence type="ECO:0000256" key="2">
    <source>
        <dbReference type="ARBA" id="ARBA00022723"/>
    </source>
</evidence>
<name>A0ABX1ZTJ9_9BACL</name>
<dbReference type="SUPFAM" id="SSF88713">
    <property type="entry name" value="Glycoside hydrolase/deacetylase"/>
    <property type="match status" value="1"/>
</dbReference>
<evidence type="ECO:0000256" key="4">
    <source>
        <dbReference type="ARBA" id="ARBA00022842"/>
    </source>
</evidence>
<proteinExistence type="predicted"/>
<comment type="caution">
    <text evidence="6">The sequence shown here is derived from an EMBL/GenBank/DDBJ whole genome shotgun (WGS) entry which is preliminary data.</text>
</comment>
<dbReference type="EMBL" id="WHNZ01000042">
    <property type="protein sequence ID" value="NOV02148.1"/>
    <property type="molecule type" value="Genomic_DNA"/>
</dbReference>
<gene>
    <name evidence="6" type="ORF">GC097_19250</name>
</gene>
<dbReference type="Gene3D" id="3.20.20.370">
    <property type="entry name" value="Glycoside hydrolase/deacetylase"/>
    <property type="match status" value="1"/>
</dbReference>
<dbReference type="Proteomes" id="UP000618579">
    <property type="component" value="Unassembled WGS sequence"/>
</dbReference>
<protein>
    <submittedName>
        <fullName evidence="6">ChbG/HpnK family deacetylase</fullName>
    </submittedName>
</protein>
<organism evidence="6 7">
    <name type="scientific">Paenibacillus planticolens</name>
    <dbReference type="NCBI Taxonomy" id="2654976"/>
    <lineage>
        <taxon>Bacteria</taxon>
        <taxon>Bacillati</taxon>
        <taxon>Bacillota</taxon>
        <taxon>Bacilli</taxon>
        <taxon>Bacillales</taxon>
        <taxon>Paenibacillaceae</taxon>
        <taxon>Paenibacillus</taxon>
    </lineage>
</organism>
<reference evidence="6 7" key="1">
    <citation type="submission" date="2019-10" db="EMBL/GenBank/DDBJ databases">
        <title>Description of Paenibacillus pedi sp. nov.</title>
        <authorList>
            <person name="Carlier A."/>
            <person name="Qi S."/>
        </authorList>
    </citation>
    <scope>NUCLEOTIDE SEQUENCE [LARGE SCALE GENOMIC DNA]</scope>
    <source>
        <strain evidence="6 7">LMG 31457</strain>
    </source>
</reference>
<keyword evidence="7" id="KW-1185">Reference proteome</keyword>
<accession>A0ABX1ZTJ9</accession>